<feature type="coiled-coil region" evidence="3">
    <location>
        <begin position="920"/>
        <end position="966"/>
    </location>
</feature>
<keyword evidence="6" id="KW-1185">Reference proteome</keyword>
<evidence type="ECO:0000256" key="3">
    <source>
        <dbReference type="SAM" id="Coils"/>
    </source>
</evidence>
<gene>
    <name evidence="5" type="ORF">ACFSHS_16245</name>
</gene>
<reference evidence="6" key="1">
    <citation type="journal article" date="2019" name="Int. J. Syst. Evol. Microbiol.">
        <title>The Global Catalogue of Microorganisms (GCM) 10K type strain sequencing project: providing services to taxonomists for standard genome sequencing and annotation.</title>
        <authorList>
            <consortium name="The Broad Institute Genomics Platform"/>
            <consortium name="The Broad Institute Genome Sequencing Center for Infectious Disease"/>
            <person name="Wu L."/>
            <person name="Ma J."/>
        </authorList>
    </citation>
    <scope>NUCLEOTIDE SEQUENCE [LARGE SCALE GENOMIC DNA]</scope>
    <source>
        <strain evidence="6">JCM 3338</strain>
    </source>
</reference>
<keyword evidence="3" id="KW-0175">Coiled coil</keyword>
<dbReference type="GO" id="GO:0005524">
    <property type="term" value="F:ATP binding"/>
    <property type="evidence" value="ECO:0007669"/>
    <property type="project" value="UniProtKB-KW"/>
</dbReference>
<feature type="domain" description="Orc1-like AAA ATPase" evidence="4">
    <location>
        <begin position="6"/>
        <end position="170"/>
    </location>
</feature>
<evidence type="ECO:0000256" key="2">
    <source>
        <dbReference type="ARBA" id="ARBA00022840"/>
    </source>
</evidence>
<comment type="caution">
    <text evidence="5">The sequence shown here is derived from an EMBL/GenBank/DDBJ whole genome shotgun (WGS) entry which is preliminary data.</text>
</comment>
<dbReference type="InterPro" id="IPR027417">
    <property type="entry name" value="P-loop_NTPase"/>
</dbReference>
<evidence type="ECO:0000313" key="6">
    <source>
        <dbReference type="Proteomes" id="UP001597402"/>
    </source>
</evidence>
<accession>A0ABW4XCF4</accession>
<organism evidence="5 6">
    <name type="scientific">Blastococcus deserti</name>
    <dbReference type="NCBI Taxonomy" id="2259033"/>
    <lineage>
        <taxon>Bacteria</taxon>
        <taxon>Bacillati</taxon>
        <taxon>Actinomycetota</taxon>
        <taxon>Actinomycetes</taxon>
        <taxon>Geodermatophilales</taxon>
        <taxon>Geodermatophilaceae</taxon>
        <taxon>Blastococcus</taxon>
    </lineage>
</organism>
<evidence type="ECO:0000256" key="1">
    <source>
        <dbReference type="ARBA" id="ARBA00022741"/>
    </source>
</evidence>
<proteinExistence type="predicted"/>
<dbReference type="PANTHER" id="PTHR16305:SF35">
    <property type="entry name" value="TRANSCRIPTIONAL ACTIVATOR DOMAIN"/>
    <property type="match status" value="1"/>
</dbReference>
<dbReference type="Proteomes" id="UP001597402">
    <property type="component" value="Unassembled WGS sequence"/>
</dbReference>
<dbReference type="Pfam" id="PF13191">
    <property type="entry name" value="AAA_16"/>
    <property type="match status" value="1"/>
</dbReference>
<evidence type="ECO:0000313" key="5">
    <source>
        <dbReference type="EMBL" id="MFD2093120.1"/>
    </source>
</evidence>
<keyword evidence="1" id="KW-0547">Nucleotide-binding</keyword>
<dbReference type="EMBL" id="JBHUHP010000016">
    <property type="protein sequence ID" value="MFD2093120.1"/>
    <property type="molecule type" value="Genomic_DNA"/>
</dbReference>
<sequence length="1036" mass="110875">MAGQEPFVGRETQLGALLAAVAAAEVGDGRVAFVGGEAGIGKTRLVTEVAARVAVPVLWARCWPGDGAPAFWPWQQLLRAVATGDGAADAGHSPTDHQEVARLLDEAETVGEAEGARFRLFDAVVAVLAVAAAPRPFVIVIDDLHWADEPSLRLLQFVGRDPRARRLTVIGTYRSTDLDAGHPLLRCFADLTDSGLHVSLSGLAKRDVSTLAAALTPGEALPTSAVSILHRRTGGNPLFVRELLCLLDGADSGDSLGGSSPASVPSSVRAVVAQRLARLSSRTGEMVSAGAVVGPEFDVGTVASLTEAPRDDVLAAMEEATSAGLVQPTGAGFGFVHALVQEVLYDGLPYPARAGLHRRMAAMLEREAHHRLPQLAHHLLQGAVDAEDRERAVDYAVRSGRHDLGLLAYERAAEWFSRALDALGDDADGARRTELFLGLGEASLAAGDVARARHAYREAAAGAQRDRDADQLARAALGLGSGLGGFEVQLLDVAQVELLEQALAALGEEPSVLRAWVLARLSVALSFMDSETRRRELSDAAVAMARQVDDPRALGYALAGHCDVVAGPDTCARRRDEAEAVIRLGLRAADPQLELLGRRLRLVALLELGEVGEADAEIERFARVADRLRRPLYRWYVPLWKGMRSLMRRELDEAARRRAEAEELGMQAVSGNATVLTFTSWWVQQRYEGRFAEAGNAMADVLGRVVGSGPPVTAGPRAIAALQQGDGEKARVLLRLWSSAPPRERSGDSEWLPESAQLAEAAVLAGARKEAETLYGQLRPYADLFCVEGIGAAVTGSVSWYLAMLARFLGHDAEARAYEVQARAAHQRVGLVGDPPALAPPQPARELAPSAAPAPASLVREGVTWAATYAGRTVRLRDSKGLGDIAVLLSRPDQDVHCLELMGAADVGAEPGPAIDQQARRAYERRILELQEEADDARADNDPARAERVEAELDALVQQLAEAFGLSSRGRATGSAVERARSAVGWRLRAAVRNAAELHPELGRHLKHAVRTGTWCSYRPEAPVRWEIRAGQGRRA</sequence>
<dbReference type="InterPro" id="IPR041664">
    <property type="entry name" value="AAA_16"/>
</dbReference>
<keyword evidence="2 5" id="KW-0067">ATP-binding</keyword>
<dbReference type="RefSeq" id="WP_376878331.1">
    <property type="nucleotide sequence ID" value="NZ_JBHUHP010000016.1"/>
</dbReference>
<name>A0ABW4XCF4_9ACTN</name>
<protein>
    <submittedName>
        <fullName evidence="5">ATP-binding protein</fullName>
    </submittedName>
</protein>
<dbReference type="PANTHER" id="PTHR16305">
    <property type="entry name" value="TESTICULAR SOLUBLE ADENYLYL CYCLASE"/>
    <property type="match status" value="1"/>
</dbReference>
<dbReference type="SUPFAM" id="SSF52540">
    <property type="entry name" value="P-loop containing nucleoside triphosphate hydrolases"/>
    <property type="match status" value="1"/>
</dbReference>
<dbReference type="Gene3D" id="3.40.50.300">
    <property type="entry name" value="P-loop containing nucleotide triphosphate hydrolases"/>
    <property type="match status" value="1"/>
</dbReference>
<evidence type="ECO:0000259" key="4">
    <source>
        <dbReference type="Pfam" id="PF13191"/>
    </source>
</evidence>